<feature type="region of interest" description="Disordered" evidence="1">
    <location>
        <begin position="90"/>
        <end position="112"/>
    </location>
</feature>
<accession>A0A430KSK9</accession>
<keyword evidence="3" id="KW-1185">Reference proteome</keyword>
<proteinExistence type="predicted"/>
<evidence type="ECO:0000313" key="3">
    <source>
        <dbReference type="Proteomes" id="UP000283087"/>
    </source>
</evidence>
<name>A0A430KSK9_9GAMM</name>
<dbReference type="EMBL" id="RQXW01000005">
    <property type="protein sequence ID" value="RTE66313.1"/>
    <property type="molecule type" value="Genomic_DNA"/>
</dbReference>
<dbReference type="Proteomes" id="UP000283087">
    <property type="component" value="Unassembled WGS sequence"/>
</dbReference>
<evidence type="ECO:0000313" key="2">
    <source>
        <dbReference type="EMBL" id="RTE66313.1"/>
    </source>
</evidence>
<sequence>MTQTMTTKWGLFGWRTTFVVVLFLLQDWAFAALGESGLIQGNTAEKTGNISLAISFKSPAPLAVSEAHAVNESREANKNSAMPSTEISAATQTLPVPALKPTPKSAKAEVEQAPAVLKPKPELTATKIVPKQPSVTSVTPVKKVAKPKPVVAAQAKPLSSDKPRSSDVATRPQAETPVSRASHSAELTAARQSQPTSHPAAGKRDPIITEPVFAAQPKPPRYPTVARKRGQEGRYGWISGSMKKVINLSWKSPRAQA</sequence>
<dbReference type="RefSeq" id="WP_126157911.1">
    <property type="nucleotide sequence ID" value="NZ_RQXW01000005.1"/>
</dbReference>
<protein>
    <submittedName>
        <fullName evidence="2">Uncharacterized protein</fullName>
    </submittedName>
</protein>
<feature type="compositionally biased region" description="Low complexity" evidence="1">
    <location>
        <begin position="148"/>
        <end position="157"/>
    </location>
</feature>
<evidence type="ECO:0000256" key="1">
    <source>
        <dbReference type="SAM" id="MobiDB-lite"/>
    </source>
</evidence>
<organism evidence="2 3">
    <name type="scientific">Amphritea opalescens</name>
    <dbReference type="NCBI Taxonomy" id="2490544"/>
    <lineage>
        <taxon>Bacteria</taxon>
        <taxon>Pseudomonadati</taxon>
        <taxon>Pseudomonadota</taxon>
        <taxon>Gammaproteobacteria</taxon>
        <taxon>Oceanospirillales</taxon>
        <taxon>Oceanospirillaceae</taxon>
        <taxon>Amphritea</taxon>
    </lineage>
</organism>
<feature type="region of interest" description="Disordered" evidence="1">
    <location>
        <begin position="148"/>
        <end position="229"/>
    </location>
</feature>
<reference evidence="2 3" key="1">
    <citation type="submission" date="2018-11" db="EMBL/GenBank/DDBJ databases">
        <title>The draft genome sequence of Amphritea opalescens ANRC-JH13T.</title>
        <authorList>
            <person name="Fang Z."/>
            <person name="Zhang Y."/>
            <person name="Han X."/>
        </authorList>
    </citation>
    <scope>NUCLEOTIDE SEQUENCE [LARGE SCALE GENOMIC DNA]</scope>
    <source>
        <strain evidence="2 3">ANRC-JH13</strain>
    </source>
</reference>
<gene>
    <name evidence="2" type="ORF">EH243_06870</name>
</gene>
<dbReference type="AlphaFoldDB" id="A0A430KSK9"/>
<comment type="caution">
    <text evidence="2">The sequence shown here is derived from an EMBL/GenBank/DDBJ whole genome shotgun (WGS) entry which is preliminary data.</text>
</comment>
<dbReference type="OrthoDB" id="9792439at2"/>